<dbReference type="GO" id="GO:0005524">
    <property type="term" value="F:ATP binding"/>
    <property type="evidence" value="ECO:0007669"/>
    <property type="project" value="UniProtKB-KW"/>
</dbReference>
<keyword evidence="2" id="KW-0547">Nucleotide-binding</keyword>
<dbReference type="GO" id="GO:0005829">
    <property type="term" value="C:cytosol"/>
    <property type="evidence" value="ECO:0007669"/>
    <property type="project" value="TreeGrafter"/>
</dbReference>
<dbReference type="Gene3D" id="3.30.300.10">
    <property type="match status" value="1"/>
</dbReference>
<organism evidence="7">
    <name type="scientific">marine sediment metagenome</name>
    <dbReference type="NCBI Taxonomy" id="412755"/>
    <lineage>
        <taxon>unclassified sequences</taxon>
        <taxon>metagenomes</taxon>
        <taxon>ecological metagenomes</taxon>
    </lineage>
</organism>
<accession>X1D412</accession>
<dbReference type="PANTHER" id="PTHR11922:SF2">
    <property type="entry name" value="GMP SYNTHASE [GLUTAMINE-HYDROLYZING]"/>
    <property type="match status" value="1"/>
</dbReference>
<evidence type="ECO:0000256" key="5">
    <source>
        <dbReference type="ARBA" id="ARBA00022840"/>
    </source>
</evidence>
<dbReference type="AlphaFoldDB" id="X1D412"/>
<keyword evidence="1" id="KW-0436">Ligase</keyword>
<comment type="caution">
    <text evidence="7">The sequence shown here is derived from an EMBL/GenBank/DDBJ whole genome shotgun (WGS) entry which is preliminary data.</text>
</comment>
<keyword evidence="4" id="KW-0658">Purine biosynthesis</keyword>
<protein>
    <recommendedName>
        <fullName evidence="6">GMP synthase C-terminal domain-containing protein</fullName>
    </recommendedName>
</protein>
<dbReference type="InterPro" id="IPR001674">
    <property type="entry name" value="GMP_synth_C"/>
</dbReference>
<name>X1D412_9ZZZZ</name>
<evidence type="ECO:0000256" key="3">
    <source>
        <dbReference type="ARBA" id="ARBA00022749"/>
    </source>
</evidence>
<feature type="domain" description="GMP synthase C-terminal" evidence="6">
    <location>
        <begin position="163"/>
        <end position="216"/>
    </location>
</feature>
<evidence type="ECO:0000256" key="2">
    <source>
        <dbReference type="ARBA" id="ARBA00022741"/>
    </source>
</evidence>
<sequence>RRNTYDVEATVQPVAPLTKNQVRSVLEYLGMPHHWVYRKAFPGPALAARIIGPVTAEKLAFQKKIHDLVESLVDKYYLRKHGKAMIINENGEQEPFQVFAATFEDVEKSEVTGLRNGLRTYDSPKIVSGDWNFDKLVKEAREIEGFNRVFYLLGGQETGTFDAVIRSINSIDARTATITKLPIDLLNDLKDKLLEIPEVRNVYFDVTEKPPATIEYV</sequence>
<gene>
    <name evidence="7" type="ORF">S01H4_47911</name>
</gene>
<keyword evidence="3" id="KW-0332">GMP biosynthesis</keyword>
<feature type="non-terminal residue" evidence="7">
    <location>
        <position position="1"/>
    </location>
</feature>
<dbReference type="Pfam" id="PF00958">
    <property type="entry name" value="GMP_synt_C"/>
    <property type="match status" value="1"/>
</dbReference>
<dbReference type="PANTHER" id="PTHR11922">
    <property type="entry name" value="GMP SYNTHASE-RELATED"/>
    <property type="match status" value="1"/>
</dbReference>
<dbReference type="EMBL" id="BART01026952">
    <property type="protein sequence ID" value="GAH02980.1"/>
    <property type="molecule type" value="Genomic_DNA"/>
</dbReference>
<evidence type="ECO:0000259" key="6">
    <source>
        <dbReference type="Pfam" id="PF00958"/>
    </source>
</evidence>
<evidence type="ECO:0000313" key="7">
    <source>
        <dbReference type="EMBL" id="GAH02980.1"/>
    </source>
</evidence>
<proteinExistence type="predicted"/>
<reference evidence="7" key="1">
    <citation type="journal article" date="2014" name="Front. Microbiol.">
        <title>High frequency of phylogenetically diverse reductive dehalogenase-homologous genes in deep subseafloor sedimentary metagenomes.</title>
        <authorList>
            <person name="Kawai M."/>
            <person name="Futagami T."/>
            <person name="Toyoda A."/>
            <person name="Takaki Y."/>
            <person name="Nishi S."/>
            <person name="Hori S."/>
            <person name="Arai W."/>
            <person name="Tsubouchi T."/>
            <person name="Morono Y."/>
            <person name="Uchiyama I."/>
            <person name="Ito T."/>
            <person name="Fujiyama A."/>
            <person name="Inagaki F."/>
            <person name="Takami H."/>
        </authorList>
    </citation>
    <scope>NUCLEOTIDE SEQUENCE</scope>
    <source>
        <strain evidence="7">Expedition CK06-06</strain>
    </source>
</reference>
<dbReference type="Gene3D" id="3.40.50.620">
    <property type="entry name" value="HUPs"/>
    <property type="match status" value="1"/>
</dbReference>
<dbReference type="SUPFAM" id="SSF54810">
    <property type="entry name" value="GMP synthetase C-terminal dimerisation domain"/>
    <property type="match status" value="1"/>
</dbReference>
<evidence type="ECO:0000256" key="1">
    <source>
        <dbReference type="ARBA" id="ARBA00022598"/>
    </source>
</evidence>
<evidence type="ECO:0000256" key="4">
    <source>
        <dbReference type="ARBA" id="ARBA00022755"/>
    </source>
</evidence>
<dbReference type="InterPro" id="IPR014729">
    <property type="entry name" value="Rossmann-like_a/b/a_fold"/>
</dbReference>
<dbReference type="GO" id="GO:0003921">
    <property type="term" value="F:GMP synthase activity"/>
    <property type="evidence" value="ECO:0007669"/>
    <property type="project" value="TreeGrafter"/>
</dbReference>
<keyword evidence="5" id="KW-0067">ATP-binding</keyword>